<dbReference type="OrthoDB" id="912978at2759"/>
<evidence type="ECO:0000313" key="1">
    <source>
        <dbReference type="EMBL" id="GER48797.1"/>
    </source>
</evidence>
<organism evidence="1 2">
    <name type="scientific">Striga asiatica</name>
    <name type="common">Asiatic witchweed</name>
    <name type="synonym">Buchnera asiatica</name>
    <dbReference type="NCBI Taxonomy" id="4170"/>
    <lineage>
        <taxon>Eukaryota</taxon>
        <taxon>Viridiplantae</taxon>
        <taxon>Streptophyta</taxon>
        <taxon>Embryophyta</taxon>
        <taxon>Tracheophyta</taxon>
        <taxon>Spermatophyta</taxon>
        <taxon>Magnoliopsida</taxon>
        <taxon>eudicotyledons</taxon>
        <taxon>Gunneridae</taxon>
        <taxon>Pentapetalae</taxon>
        <taxon>asterids</taxon>
        <taxon>lamiids</taxon>
        <taxon>Lamiales</taxon>
        <taxon>Orobanchaceae</taxon>
        <taxon>Buchnereae</taxon>
        <taxon>Striga</taxon>
    </lineage>
</organism>
<proteinExistence type="predicted"/>
<sequence length="169" mass="19421">MTLMVPLSAEIRVLPQQVYYTRFPTASKHTQDAWVVFKTKARQLIDVRGVISENKDFNMVDNLSFQEESPINNIPLVPISQELDNEEIVQVGESKYVFWGTMPRLSSAFTKSIPTNSDGKKQFDKVATKNPLYLKGLMMSWTARYQNKDCTCVDEQEEEALEVTVEEFE</sequence>
<gene>
    <name evidence="1" type="ORF">STAS_25984</name>
</gene>
<reference evidence="2" key="1">
    <citation type="journal article" date="2019" name="Curr. Biol.">
        <title>Genome Sequence of Striga asiatica Provides Insight into the Evolution of Plant Parasitism.</title>
        <authorList>
            <person name="Yoshida S."/>
            <person name="Kim S."/>
            <person name="Wafula E.K."/>
            <person name="Tanskanen J."/>
            <person name="Kim Y.M."/>
            <person name="Honaas L."/>
            <person name="Yang Z."/>
            <person name="Spallek T."/>
            <person name="Conn C.E."/>
            <person name="Ichihashi Y."/>
            <person name="Cheong K."/>
            <person name="Cui S."/>
            <person name="Der J.P."/>
            <person name="Gundlach H."/>
            <person name="Jiao Y."/>
            <person name="Hori C."/>
            <person name="Ishida J.K."/>
            <person name="Kasahara H."/>
            <person name="Kiba T."/>
            <person name="Kim M.S."/>
            <person name="Koo N."/>
            <person name="Laohavisit A."/>
            <person name="Lee Y.H."/>
            <person name="Lumba S."/>
            <person name="McCourt P."/>
            <person name="Mortimer J.C."/>
            <person name="Mutuku J.M."/>
            <person name="Nomura T."/>
            <person name="Sasaki-Sekimoto Y."/>
            <person name="Seto Y."/>
            <person name="Wang Y."/>
            <person name="Wakatake T."/>
            <person name="Sakakibara H."/>
            <person name="Demura T."/>
            <person name="Yamaguchi S."/>
            <person name="Yoneyama K."/>
            <person name="Manabe R.I."/>
            <person name="Nelson D.C."/>
            <person name="Schulman A.H."/>
            <person name="Timko M.P."/>
            <person name="dePamphilis C.W."/>
            <person name="Choi D."/>
            <person name="Shirasu K."/>
        </authorList>
    </citation>
    <scope>NUCLEOTIDE SEQUENCE [LARGE SCALE GENOMIC DNA]</scope>
    <source>
        <strain evidence="2">cv. UVA1</strain>
    </source>
</reference>
<dbReference type="EMBL" id="BKCP01008293">
    <property type="protein sequence ID" value="GER48797.1"/>
    <property type="molecule type" value="Genomic_DNA"/>
</dbReference>
<protein>
    <submittedName>
        <fullName evidence="1">3-isopropylmalate dehydratase large subunit</fullName>
    </submittedName>
</protein>
<dbReference type="Proteomes" id="UP000325081">
    <property type="component" value="Unassembled WGS sequence"/>
</dbReference>
<keyword evidence="2" id="KW-1185">Reference proteome</keyword>
<dbReference type="AlphaFoldDB" id="A0A5A7QWM5"/>
<name>A0A5A7QWM5_STRAF</name>
<accession>A0A5A7QWM5</accession>
<comment type="caution">
    <text evidence="1">The sequence shown here is derived from an EMBL/GenBank/DDBJ whole genome shotgun (WGS) entry which is preliminary data.</text>
</comment>
<evidence type="ECO:0000313" key="2">
    <source>
        <dbReference type="Proteomes" id="UP000325081"/>
    </source>
</evidence>